<evidence type="ECO:0000313" key="3">
    <source>
        <dbReference type="Proteomes" id="UP000663879"/>
    </source>
</evidence>
<comment type="caution">
    <text evidence="2">The sequence shown here is derived from an EMBL/GenBank/DDBJ whole genome shotgun (WGS) entry which is preliminary data.</text>
</comment>
<gene>
    <name evidence="2" type="ORF">OXX778_LOCUS9800</name>
</gene>
<dbReference type="EMBL" id="CAJNOC010001478">
    <property type="protein sequence ID" value="CAF0868303.1"/>
    <property type="molecule type" value="Genomic_DNA"/>
</dbReference>
<sequence length="369" mass="42754">MSINSTNLSRRLSSPTRKTSSLRQGLLSLNQKELKNELKRIDLSRRQYETLYSHEQRKVITRFATKLIRSTSTLDNIINQDNSINNSTCTTPTYQQRNTTTNSGFYEPRTQSIKSLLKNNDNLSETSSVEAIRVKKSVKWNPDLFSKENSEYSDTSTISLTINQKSRPTFYEINKKYDELKLTMPNPTPNVLLPQLISVNRRPNSELTNFKQNNALFLDVHKSTLENKNKFLNALENEESGFHSYQNCLGYDNFRNLLSSGTNLASKELTNTEKIKIFKNPFNEIETSPPQTPSKFNNSTNNINKKNDFQHDKKRINLNNNNVKRNTPDLDIKNQLLLEKKKNDDDKMCMDTFKAQNIRSLTFKHITTY</sequence>
<name>A0A813XD73_9BILA</name>
<reference evidence="2" key="1">
    <citation type="submission" date="2021-02" db="EMBL/GenBank/DDBJ databases">
        <authorList>
            <person name="Nowell W R."/>
        </authorList>
    </citation>
    <scope>NUCLEOTIDE SEQUENCE</scope>
    <source>
        <strain evidence="2">Ploen Becks lab</strain>
    </source>
</reference>
<proteinExistence type="predicted"/>
<feature type="compositionally biased region" description="Low complexity" evidence="1">
    <location>
        <begin position="295"/>
        <end position="304"/>
    </location>
</feature>
<evidence type="ECO:0000313" key="2">
    <source>
        <dbReference type="EMBL" id="CAF0868303.1"/>
    </source>
</evidence>
<evidence type="ECO:0000256" key="1">
    <source>
        <dbReference type="SAM" id="MobiDB-lite"/>
    </source>
</evidence>
<dbReference type="AlphaFoldDB" id="A0A813XD73"/>
<feature type="region of interest" description="Disordered" evidence="1">
    <location>
        <begin position="1"/>
        <end position="22"/>
    </location>
</feature>
<protein>
    <submittedName>
        <fullName evidence="2">Uncharacterized protein</fullName>
    </submittedName>
</protein>
<accession>A0A813XD73</accession>
<feature type="region of interest" description="Disordered" evidence="1">
    <location>
        <begin position="287"/>
        <end position="306"/>
    </location>
</feature>
<dbReference type="OrthoDB" id="10477942at2759"/>
<organism evidence="2 3">
    <name type="scientific">Brachionus calyciflorus</name>
    <dbReference type="NCBI Taxonomy" id="104777"/>
    <lineage>
        <taxon>Eukaryota</taxon>
        <taxon>Metazoa</taxon>
        <taxon>Spiralia</taxon>
        <taxon>Gnathifera</taxon>
        <taxon>Rotifera</taxon>
        <taxon>Eurotatoria</taxon>
        <taxon>Monogononta</taxon>
        <taxon>Pseudotrocha</taxon>
        <taxon>Ploima</taxon>
        <taxon>Brachionidae</taxon>
        <taxon>Brachionus</taxon>
    </lineage>
</organism>
<dbReference type="Proteomes" id="UP000663879">
    <property type="component" value="Unassembled WGS sequence"/>
</dbReference>
<keyword evidence="3" id="KW-1185">Reference proteome</keyword>